<reference evidence="1" key="1">
    <citation type="submission" date="2021-01" db="EMBL/GenBank/DDBJ databases">
        <title>Metabolic potential, ecology and presence of endohyphal bacteria is reflected in genomic diversity of Mucoromycotina.</title>
        <authorList>
            <person name="Muszewska A."/>
            <person name="Okrasinska A."/>
            <person name="Steczkiewicz K."/>
            <person name="Drgas O."/>
            <person name="Orlowska M."/>
            <person name="Perlinska-Lenart U."/>
            <person name="Aleksandrzak-Piekarczyk T."/>
            <person name="Szatraj K."/>
            <person name="Zielenkiewicz U."/>
            <person name="Pilsyk S."/>
            <person name="Malc E."/>
            <person name="Mieczkowski P."/>
            <person name="Kruszewska J.S."/>
            <person name="Biernat P."/>
            <person name="Pawlowska J."/>
        </authorList>
    </citation>
    <scope>NUCLEOTIDE SEQUENCE</scope>
    <source>
        <strain evidence="1">WA0000018081</strain>
    </source>
</reference>
<name>A0A8H7SPU0_9FUNG</name>
<accession>A0A8H7SPU0</accession>
<comment type="caution">
    <text evidence="1">The sequence shown here is derived from an EMBL/GenBank/DDBJ whole genome shotgun (WGS) entry which is preliminary data.</text>
</comment>
<proteinExistence type="predicted"/>
<gene>
    <name evidence="1" type="ORF">INT48_001442</name>
</gene>
<dbReference type="AlphaFoldDB" id="A0A8H7SPU0"/>
<organism evidence="1 2">
    <name type="scientific">Thamnidium elegans</name>
    <dbReference type="NCBI Taxonomy" id="101142"/>
    <lineage>
        <taxon>Eukaryota</taxon>
        <taxon>Fungi</taxon>
        <taxon>Fungi incertae sedis</taxon>
        <taxon>Mucoromycota</taxon>
        <taxon>Mucoromycotina</taxon>
        <taxon>Mucoromycetes</taxon>
        <taxon>Mucorales</taxon>
        <taxon>Mucorineae</taxon>
        <taxon>Mucoraceae</taxon>
        <taxon>Thamnidium</taxon>
    </lineage>
</organism>
<dbReference type="EMBL" id="JAEPRE010000130">
    <property type="protein sequence ID" value="KAG2231928.1"/>
    <property type="molecule type" value="Genomic_DNA"/>
</dbReference>
<sequence>MSRSDNIGTYEAYDLHQHTHCTVIYMGKTKIAVDTFSTSSRSSPNSKNELGKEASITYNKQRTDILSWGDQAFEKNSKDHIHVDNFSSGLYSVFKKGNDNRDEDDRLLMTVVSDYIRLAVKDSIEQCKFKIENDDALHYAFVTPSEWEEEINEDLIRPIFIQSGLISLDDDKDKLLFFTDIESICYGLKDKDFKKYPFYRGQNTILCRLVPIEMSTVSVKLDLISTMNPLFDFPESRLFPKIVRSTSLSISSKDIKDSIKLFLQTNLSISDQDPRMNMMVEYIYNKELPDMVM</sequence>
<dbReference type="Proteomes" id="UP000613177">
    <property type="component" value="Unassembled WGS sequence"/>
</dbReference>
<protein>
    <submittedName>
        <fullName evidence="1">Uncharacterized protein</fullName>
    </submittedName>
</protein>
<evidence type="ECO:0000313" key="2">
    <source>
        <dbReference type="Proteomes" id="UP000613177"/>
    </source>
</evidence>
<evidence type="ECO:0000313" key="1">
    <source>
        <dbReference type="EMBL" id="KAG2231928.1"/>
    </source>
</evidence>
<keyword evidence="2" id="KW-1185">Reference proteome</keyword>